<reference key="2">
    <citation type="submission" date="2011-04" db="EMBL/GenBank/DDBJ databases">
        <title>Complete sequence of chromosome of Haliscomenobacter hydrossis DSM 1100.</title>
        <authorList>
            <consortium name="US DOE Joint Genome Institute (JGI-PGF)"/>
            <person name="Lucas S."/>
            <person name="Han J."/>
            <person name="Lapidus A."/>
            <person name="Bruce D."/>
            <person name="Goodwin L."/>
            <person name="Pitluck S."/>
            <person name="Peters L."/>
            <person name="Kyrpides N."/>
            <person name="Mavromatis K."/>
            <person name="Ivanova N."/>
            <person name="Ovchinnikova G."/>
            <person name="Pagani I."/>
            <person name="Daligault H."/>
            <person name="Detter J.C."/>
            <person name="Han C."/>
            <person name="Land M."/>
            <person name="Hauser L."/>
            <person name="Markowitz V."/>
            <person name="Cheng J.-F."/>
            <person name="Hugenholtz P."/>
            <person name="Woyke T."/>
            <person name="Wu D."/>
            <person name="Verbarg S."/>
            <person name="Frueling A."/>
            <person name="Brambilla E."/>
            <person name="Klenk H.-P."/>
            <person name="Eisen J.A."/>
        </authorList>
    </citation>
    <scope>NUCLEOTIDE SEQUENCE</scope>
    <source>
        <strain>DSM 1100</strain>
    </source>
</reference>
<evidence type="ECO:0000313" key="2">
    <source>
        <dbReference type="Proteomes" id="UP000008461"/>
    </source>
</evidence>
<dbReference type="EMBL" id="CP002691">
    <property type="protein sequence ID" value="AEE48156.1"/>
    <property type="molecule type" value="Genomic_DNA"/>
</dbReference>
<proteinExistence type="predicted"/>
<protein>
    <submittedName>
        <fullName evidence="1">Uncharacterized protein</fullName>
    </submittedName>
</protein>
<dbReference type="RefSeq" id="WP_013762720.1">
    <property type="nucleotide sequence ID" value="NC_015510.1"/>
</dbReference>
<name>F4KUY0_HALH1</name>
<accession>F4KUY0</accession>
<gene>
    <name evidence="1" type="ordered locus">Halhy_0244</name>
</gene>
<keyword evidence="2" id="KW-1185">Reference proteome</keyword>
<reference evidence="1 2" key="1">
    <citation type="journal article" date="2011" name="Stand. Genomic Sci.">
        <title>Complete genome sequence of Haliscomenobacter hydrossis type strain (O).</title>
        <authorList>
            <consortium name="US DOE Joint Genome Institute (JGI-PGF)"/>
            <person name="Daligault H."/>
            <person name="Lapidus A."/>
            <person name="Zeytun A."/>
            <person name="Nolan M."/>
            <person name="Lucas S."/>
            <person name="Del Rio T.G."/>
            <person name="Tice H."/>
            <person name="Cheng J.F."/>
            <person name="Tapia R."/>
            <person name="Han C."/>
            <person name="Goodwin L."/>
            <person name="Pitluck S."/>
            <person name="Liolios K."/>
            <person name="Pagani I."/>
            <person name="Ivanova N."/>
            <person name="Huntemann M."/>
            <person name="Mavromatis K."/>
            <person name="Mikhailova N."/>
            <person name="Pati A."/>
            <person name="Chen A."/>
            <person name="Palaniappan K."/>
            <person name="Land M."/>
            <person name="Hauser L."/>
            <person name="Brambilla E.M."/>
            <person name="Rohde M."/>
            <person name="Verbarg S."/>
            <person name="Goker M."/>
            <person name="Bristow J."/>
            <person name="Eisen J.A."/>
            <person name="Markowitz V."/>
            <person name="Hugenholtz P."/>
            <person name="Kyrpides N.C."/>
            <person name="Klenk H.P."/>
            <person name="Woyke T."/>
        </authorList>
    </citation>
    <scope>NUCLEOTIDE SEQUENCE [LARGE SCALE GENOMIC DNA]</scope>
    <source>
        <strain evidence="2">ATCC 27775 / DSM 1100 / LMG 10767 / O</strain>
    </source>
</reference>
<dbReference type="STRING" id="760192.Halhy_0244"/>
<dbReference type="HOGENOM" id="CLU_080123_0_0_10"/>
<sequence length="302" mass="34638">MSKHHSTPTLLSRPDFRNHTFERDQFKCVICGNPALDAHHIIERRLFKASHEKGGYFLDNGASLCEIHHIEAEQTILSCQSIREQAGIKTVLLPEHFYADLDYDKWGNIITSQGRLKGELYYEMSVQETLRNCTFLKYTVHPRVYHLPWSKVEPGDLVLEDDACFEGEEVVVMQKMSGSPFTAYPDYCHGDRIDEPLPIGMREALLQKTAVLDDDMRIYGNHQGGVMSLSEVWVKNDCLDWQETQALADLLELSVPSVLFEGLYDEFKLMDFRPNASMGYVLRLKKGFRAFDVGRSRVSYSC</sequence>
<dbReference type="Proteomes" id="UP000008461">
    <property type="component" value="Chromosome"/>
</dbReference>
<dbReference type="eggNOG" id="COG1403">
    <property type="taxonomic scope" value="Bacteria"/>
</dbReference>
<organism evidence="1 2">
    <name type="scientific">Haliscomenobacter hydrossis (strain ATCC 27775 / DSM 1100 / LMG 10767 / O)</name>
    <dbReference type="NCBI Taxonomy" id="760192"/>
    <lineage>
        <taxon>Bacteria</taxon>
        <taxon>Pseudomonadati</taxon>
        <taxon>Bacteroidota</taxon>
        <taxon>Saprospiria</taxon>
        <taxon>Saprospirales</taxon>
        <taxon>Haliscomenobacteraceae</taxon>
        <taxon>Haliscomenobacter</taxon>
    </lineage>
</organism>
<dbReference type="KEGG" id="hhy:Halhy_0244"/>
<dbReference type="AlphaFoldDB" id="F4KUY0"/>
<dbReference type="OrthoDB" id="8440659at2"/>
<evidence type="ECO:0000313" key="1">
    <source>
        <dbReference type="EMBL" id="AEE48156.1"/>
    </source>
</evidence>